<dbReference type="EMBL" id="JARVUX010000002">
    <property type="protein sequence ID" value="MDH2336142.1"/>
    <property type="molecule type" value="Genomic_DNA"/>
</dbReference>
<dbReference type="PROSITE" id="PS50932">
    <property type="entry name" value="HTH_LACI_2"/>
    <property type="match status" value="1"/>
</dbReference>
<dbReference type="CDD" id="cd06267">
    <property type="entry name" value="PBP1_LacI_sugar_binding-like"/>
    <property type="match status" value="1"/>
</dbReference>
<dbReference type="GO" id="GO:0000976">
    <property type="term" value="F:transcription cis-regulatory region binding"/>
    <property type="evidence" value="ECO:0007669"/>
    <property type="project" value="TreeGrafter"/>
</dbReference>
<dbReference type="GO" id="GO:0003700">
    <property type="term" value="F:DNA-binding transcription factor activity"/>
    <property type="evidence" value="ECO:0007669"/>
    <property type="project" value="TreeGrafter"/>
</dbReference>
<dbReference type="InterPro" id="IPR046335">
    <property type="entry name" value="LacI/GalR-like_sensor"/>
</dbReference>
<dbReference type="PANTHER" id="PTHR30146">
    <property type="entry name" value="LACI-RELATED TRANSCRIPTIONAL REPRESSOR"/>
    <property type="match status" value="1"/>
</dbReference>
<dbReference type="SUPFAM" id="SSF53822">
    <property type="entry name" value="Periplasmic binding protein-like I"/>
    <property type="match status" value="1"/>
</dbReference>
<evidence type="ECO:0000313" key="5">
    <source>
        <dbReference type="EMBL" id="MDH2336142.1"/>
    </source>
</evidence>
<dbReference type="SMART" id="SM00354">
    <property type="entry name" value="HTH_LACI"/>
    <property type="match status" value="1"/>
</dbReference>
<proteinExistence type="predicted"/>
<accession>A0AAP4A6G1</accession>
<sequence length="328" mass="36939">MTTIKDISKRCHVSISTVSRALNGYDDINSSTKELVLKVAKELDYIPNKHARALIKRNNNNLVIITSSLNEKESIFDILRGLYRFGEEENYSISIFTSSLSKKHGKSYYKFCRENDIAGAMLYGLDKDDKDVIELINKKFPVVTINSDISGEKVVSISIDNFKAAYEAVTSLIKSGCKRIATIQGKKELYVTKERIKGYIEALAKNNLEIRKDFICYGDFSKESGEDSIEKLIDNNIDGVFCASDNIAIGAYEGLKKRKIKIPESVSVVGFGDKEIARYLTPTLSSVKEDMYRLGYEGGQILRNIIKGKKLKAGVNVDYEFIRRKSIK</sequence>
<organism evidence="5 6">
    <name type="scientific">Clostridium perfringens</name>
    <dbReference type="NCBI Taxonomy" id="1502"/>
    <lineage>
        <taxon>Bacteria</taxon>
        <taxon>Bacillati</taxon>
        <taxon>Bacillota</taxon>
        <taxon>Clostridia</taxon>
        <taxon>Eubacteriales</taxon>
        <taxon>Clostridiaceae</taxon>
        <taxon>Clostridium</taxon>
    </lineage>
</organism>
<dbReference type="RefSeq" id="WP_279857605.1">
    <property type="nucleotide sequence ID" value="NZ_JARVUX010000002.1"/>
</dbReference>
<evidence type="ECO:0000313" key="6">
    <source>
        <dbReference type="Proteomes" id="UP001222958"/>
    </source>
</evidence>
<dbReference type="Gene3D" id="1.10.260.40">
    <property type="entry name" value="lambda repressor-like DNA-binding domains"/>
    <property type="match status" value="1"/>
</dbReference>
<evidence type="ECO:0000256" key="3">
    <source>
        <dbReference type="ARBA" id="ARBA00023163"/>
    </source>
</evidence>
<comment type="caution">
    <text evidence="5">The sequence shown here is derived from an EMBL/GenBank/DDBJ whole genome shotgun (WGS) entry which is preliminary data.</text>
</comment>
<dbReference type="Gene3D" id="3.40.50.2300">
    <property type="match status" value="2"/>
</dbReference>
<keyword evidence="2 5" id="KW-0238">DNA-binding</keyword>
<dbReference type="CDD" id="cd01392">
    <property type="entry name" value="HTH_LacI"/>
    <property type="match status" value="1"/>
</dbReference>
<evidence type="ECO:0000256" key="2">
    <source>
        <dbReference type="ARBA" id="ARBA00023125"/>
    </source>
</evidence>
<dbReference type="SUPFAM" id="SSF47413">
    <property type="entry name" value="lambda repressor-like DNA-binding domains"/>
    <property type="match status" value="1"/>
</dbReference>
<name>A0AAP4A6G1_CLOPF</name>
<dbReference type="InterPro" id="IPR010982">
    <property type="entry name" value="Lambda_DNA-bd_dom_sf"/>
</dbReference>
<evidence type="ECO:0000256" key="1">
    <source>
        <dbReference type="ARBA" id="ARBA00023015"/>
    </source>
</evidence>
<reference evidence="5" key="1">
    <citation type="submission" date="2023-04" db="EMBL/GenBank/DDBJ databases">
        <title>Epidemiological investigation of Clostridium perfringens isolated from cattle.</title>
        <authorList>
            <person name="Tian R."/>
        </authorList>
    </citation>
    <scope>NUCLEOTIDE SEQUENCE</scope>
    <source>
        <strain evidence="5">ZWCP172</strain>
    </source>
</reference>
<dbReference type="Proteomes" id="UP001222958">
    <property type="component" value="Unassembled WGS sequence"/>
</dbReference>
<gene>
    <name evidence="5" type="ORF">QDQ28_08040</name>
</gene>
<dbReference type="AlphaFoldDB" id="A0AAP4A6G1"/>
<dbReference type="Pfam" id="PF00356">
    <property type="entry name" value="LacI"/>
    <property type="match status" value="1"/>
</dbReference>
<evidence type="ECO:0000259" key="4">
    <source>
        <dbReference type="PROSITE" id="PS50932"/>
    </source>
</evidence>
<feature type="domain" description="HTH lacI-type" evidence="4">
    <location>
        <begin position="2"/>
        <end position="56"/>
    </location>
</feature>
<keyword evidence="3" id="KW-0804">Transcription</keyword>
<dbReference type="PANTHER" id="PTHR30146:SF109">
    <property type="entry name" value="HTH-TYPE TRANSCRIPTIONAL REGULATOR GALS"/>
    <property type="match status" value="1"/>
</dbReference>
<keyword evidence="1" id="KW-0805">Transcription regulation</keyword>
<protein>
    <submittedName>
        <fullName evidence="5">LacI family DNA-binding transcriptional regulator</fullName>
    </submittedName>
</protein>
<dbReference type="InterPro" id="IPR028082">
    <property type="entry name" value="Peripla_BP_I"/>
</dbReference>
<dbReference type="InterPro" id="IPR000843">
    <property type="entry name" value="HTH_LacI"/>
</dbReference>
<dbReference type="Pfam" id="PF13377">
    <property type="entry name" value="Peripla_BP_3"/>
    <property type="match status" value="1"/>
</dbReference>